<accession>A0A422QMK6</accession>
<dbReference type="EMBL" id="JSAB01000068">
    <property type="protein sequence ID" value="RNF31250.1"/>
    <property type="molecule type" value="Genomic_DNA"/>
</dbReference>
<dbReference type="SUPFAM" id="SSF51197">
    <property type="entry name" value="Clavaminate synthase-like"/>
    <property type="match status" value="1"/>
</dbReference>
<sequence>MSGVPDEVTRWLRLAPAFDVDRLRADLDTVLAMHWQAHYNDQAHQGSWTSIALRSSSGRPDDIHAGDGPGFTDTPLLLRCPYLRQVIDSFACDKQSVRLMALGAGARIKPHRDPGGAFEDGLARLHVPIATDPAVLFTLDGDDVHFGAGATWYMNASCLHAVRNDSGHVRVHLVLDCVPNPWLRTLFEDAGWRAPPAPKYGDPAITDANVDDVISQLHALGTPAAEAMATRLTYLALKS</sequence>
<dbReference type="Proteomes" id="UP000283254">
    <property type="component" value="Unassembled WGS sequence"/>
</dbReference>
<keyword evidence="3" id="KW-1185">Reference proteome</keyword>
<organism evidence="2 3">
    <name type="scientific">Massilia aurea</name>
    <dbReference type="NCBI Taxonomy" id="373040"/>
    <lineage>
        <taxon>Bacteria</taxon>
        <taxon>Pseudomonadati</taxon>
        <taxon>Pseudomonadota</taxon>
        <taxon>Betaproteobacteria</taxon>
        <taxon>Burkholderiales</taxon>
        <taxon>Oxalobacteraceae</taxon>
        <taxon>Telluria group</taxon>
        <taxon>Massilia</taxon>
    </lineage>
</organism>
<comment type="caution">
    <text evidence="2">The sequence shown here is derived from an EMBL/GenBank/DDBJ whole genome shotgun (WGS) entry which is preliminary data.</text>
</comment>
<proteinExistence type="predicted"/>
<reference evidence="2" key="1">
    <citation type="submission" date="2014-10" db="EMBL/GenBank/DDBJ databases">
        <title>Massilia sp. genome.</title>
        <authorList>
            <person name="Xu B."/>
            <person name="Dai L."/>
            <person name="Huang Z."/>
        </authorList>
    </citation>
    <scope>NUCLEOTIDE SEQUENCE [LARGE SCALE GENOMIC DNA]</scope>
    <source>
        <strain evidence="2">CFS-1</strain>
    </source>
</reference>
<dbReference type="RefSeq" id="WP_123069044.1">
    <property type="nucleotide sequence ID" value="NZ_JSAB01000068.1"/>
</dbReference>
<dbReference type="InterPro" id="IPR027443">
    <property type="entry name" value="IPNS-like_sf"/>
</dbReference>
<evidence type="ECO:0000313" key="3">
    <source>
        <dbReference type="Proteomes" id="UP000283254"/>
    </source>
</evidence>
<dbReference type="OrthoDB" id="1441538at2"/>
<dbReference type="Pfam" id="PF05118">
    <property type="entry name" value="Asp_Arg_Hydrox"/>
    <property type="match status" value="1"/>
</dbReference>
<gene>
    <name evidence="2" type="ORF">NM04_08170</name>
</gene>
<name>A0A422QMK6_9BURK</name>
<dbReference type="Gene3D" id="2.60.120.330">
    <property type="entry name" value="B-lactam Antibiotic, Isopenicillin N Synthase, Chain"/>
    <property type="match status" value="1"/>
</dbReference>
<dbReference type="InterPro" id="IPR007803">
    <property type="entry name" value="Asp/Arg/Pro-Hydrxlase"/>
</dbReference>
<feature type="domain" description="Aspartyl/asparaginy/proline hydroxylase" evidence="1">
    <location>
        <begin position="20"/>
        <end position="178"/>
    </location>
</feature>
<evidence type="ECO:0000313" key="2">
    <source>
        <dbReference type="EMBL" id="RNF31250.1"/>
    </source>
</evidence>
<protein>
    <recommendedName>
        <fullName evidence="1">Aspartyl/asparaginy/proline hydroxylase domain-containing protein</fullName>
    </recommendedName>
</protein>
<evidence type="ECO:0000259" key="1">
    <source>
        <dbReference type="Pfam" id="PF05118"/>
    </source>
</evidence>
<dbReference type="AlphaFoldDB" id="A0A422QMK6"/>